<feature type="transmembrane region" description="Helical" evidence="5">
    <location>
        <begin position="182"/>
        <end position="205"/>
    </location>
</feature>
<dbReference type="Pfam" id="PF01988">
    <property type="entry name" value="VIT1"/>
    <property type="match status" value="1"/>
</dbReference>
<dbReference type="Proteomes" id="UP000178690">
    <property type="component" value="Unassembled WGS sequence"/>
</dbReference>
<proteinExistence type="predicted"/>
<dbReference type="STRING" id="1802363.A2682_01720"/>
<reference evidence="6 7" key="1">
    <citation type="journal article" date="2016" name="Nat. Commun.">
        <title>Thousands of microbial genomes shed light on interconnected biogeochemical processes in an aquifer system.</title>
        <authorList>
            <person name="Anantharaman K."/>
            <person name="Brown C.T."/>
            <person name="Hug L.A."/>
            <person name="Sharon I."/>
            <person name="Castelle C.J."/>
            <person name="Probst A.J."/>
            <person name="Thomas B.C."/>
            <person name="Singh A."/>
            <person name="Wilkins M.J."/>
            <person name="Karaoz U."/>
            <person name="Brodie E.L."/>
            <person name="Williams K.H."/>
            <person name="Hubbard S.S."/>
            <person name="Banfield J.F."/>
        </authorList>
    </citation>
    <scope>NUCLEOTIDE SEQUENCE [LARGE SCALE GENOMIC DNA]</scope>
    <source>
        <strain evidence="7">RIFCSPHIGHO2_01_FULL_58_15</strain>
    </source>
</reference>
<gene>
    <name evidence="6" type="ORF">A2682_01720</name>
</gene>
<name>A0A1G2PKX1_TERXR</name>
<organism evidence="6 7">
    <name type="scientific">Terrybacteria sp. (strain RIFCSPHIGHO2_01_FULL_58_15)</name>
    <dbReference type="NCBI Taxonomy" id="1802363"/>
    <lineage>
        <taxon>Bacteria</taxon>
        <taxon>Candidatus Terryibacteriota</taxon>
    </lineage>
</organism>
<feature type="transmembrane region" description="Helical" evidence="5">
    <location>
        <begin position="157"/>
        <end position="176"/>
    </location>
</feature>
<evidence type="ECO:0000256" key="1">
    <source>
        <dbReference type="ARBA" id="ARBA00004127"/>
    </source>
</evidence>
<evidence type="ECO:0000313" key="6">
    <source>
        <dbReference type="EMBL" id="OHA48291.1"/>
    </source>
</evidence>
<sequence>MTSSVSPHTERIERHRAGGGVIRDIVYGAHDGTITTFAVVAGAVGASLDHRVVLILGFANLVADALSMGLGNFLGTKSEQDFIKAERAEEEREVEEKPEEEKEEVRAIYRKKGLEGELLEQAVAVIIADKGRWVDTMMREELNLPSEHELHPVRNGLLTFASFVAAGFVPLAAYLIPGIGEMVFPLAIAFAGTTLFTVGAARIFITGGRWWLAGMEMLAVGALAAISAYGIGAFASRLFT</sequence>
<evidence type="ECO:0008006" key="8">
    <source>
        <dbReference type="Google" id="ProtNLM"/>
    </source>
</evidence>
<dbReference type="PANTHER" id="PTHR31851">
    <property type="entry name" value="FE(2+)/MN(2+) TRANSPORTER PCL1"/>
    <property type="match status" value="1"/>
</dbReference>
<keyword evidence="3 5" id="KW-1133">Transmembrane helix</keyword>
<keyword evidence="2 5" id="KW-0812">Transmembrane</keyword>
<keyword evidence="4 5" id="KW-0472">Membrane</keyword>
<accession>A0A1G2PKX1</accession>
<evidence type="ECO:0000256" key="3">
    <source>
        <dbReference type="ARBA" id="ARBA00022989"/>
    </source>
</evidence>
<dbReference type="GO" id="GO:0005384">
    <property type="term" value="F:manganese ion transmembrane transporter activity"/>
    <property type="evidence" value="ECO:0007669"/>
    <property type="project" value="InterPro"/>
</dbReference>
<comment type="caution">
    <text evidence="6">The sequence shown here is derived from an EMBL/GenBank/DDBJ whole genome shotgun (WGS) entry which is preliminary data.</text>
</comment>
<dbReference type="GO" id="GO:0012505">
    <property type="term" value="C:endomembrane system"/>
    <property type="evidence" value="ECO:0007669"/>
    <property type="project" value="UniProtKB-SubCell"/>
</dbReference>
<evidence type="ECO:0000256" key="5">
    <source>
        <dbReference type="SAM" id="Phobius"/>
    </source>
</evidence>
<evidence type="ECO:0000256" key="4">
    <source>
        <dbReference type="ARBA" id="ARBA00023136"/>
    </source>
</evidence>
<comment type="subcellular location">
    <subcellularLocation>
        <location evidence="1">Endomembrane system</location>
        <topology evidence="1">Multi-pass membrane protein</topology>
    </subcellularLocation>
</comment>
<dbReference type="EMBL" id="MHST01000022">
    <property type="protein sequence ID" value="OHA48291.1"/>
    <property type="molecule type" value="Genomic_DNA"/>
</dbReference>
<dbReference type="GO" id="GO:0030026">
    <property type="term" value="P:intracellular manganese ion homeostasis"/>
    <property type="evidence" value="ECO:0007669"/>
    <property type="project" value="InterPro"/>
</dbReference>
<dbReference type="InterPro" id="IPR008217">
    <property type="entry name" value="Ccc1_fam"/>
</dbReference>
<evidence type="ECO:0000256" key="2">
    <source>
        <dbReference type="ARBA" id="ARBA00022692"/>
    </source>
</evidence>
<protein>
    <recommendedName>
        <fullName evidence="8">GMP synthase</fullName>
    </recommendedName>
</protein>
<dbReference type="AlphaFoldDB" id="A0A1G2PKX1"/>
<feature type="transmembrane region" description="Helical" evidence="5">
    <location>
        <begin position="52"/>
        <end position="74"/>
    </location>
</feature>
<evidence type="ECO:0000313" key="7">
    <source>
        <dbReference type="Proteomes" id="UP000178690"/>
    </source>
</evidence>
<feature type="transmembrane region" description="Helical" evidence="5">
    <location>
        <begin position="217"/>
        <end position="239"/>
    </location>
</feature>